<dbReference type="GO" id="GO:0036221">
    <property type="term" value="F:UTP diphosphatase activity"/>
    <property type="evidence" value="ECO:0007669"/>
    <property type="project" value="RHEA"/>
</dbReference>
<feature type="active site" description="Proton acceptor" evidence="4">
    <location>
        <position position="85"/>
    </location>
</feature>
<evidence type="ECO:0000313" key="6">
    <source>
        <dbReference type="Proteomes" id="UP000324536"/>
    </source>
</evidence>
<comment type="catalytic activity">
    <reaction evidence="4">
        <text>dTTP + H2O = dTMP + diphosphate + H(+)</text>
        <dbReference type="Rhea" id="RHEA:28534"/>
        <dbReference type="ChEBI" id="CHEBI:15377"/>
        <dbReference type="ChEBI" id="CHEBI:15378"/>
        <dbReference type="ChEBI" id="CHEBI:33019"/>
        <dbReference type="ChEBI" id="CHEBI:37568"/>
        <dbReference type="ChEBI" id="CHEBI:63528"/>
        <dbReference type="EC" id="3.6.1.9"/>
    </reaction>
</comment>
<evidence type="ECO:0000256" key="2">
    <source>
        <dbReference type="ARBA" id="ARBA00022801"/>
    </source>
</evidence>
<dbReference type="EMBL" id="CP043506">
    <property type="protein sequence ID" value="QEO17661.1"/>
    <property type="molecule type" value="Genomic_DNA"/>
</dbReference>
<dbReference type="PIRSF" id="PIRSF006305">
    <property type="entry name" value="Maf"/>
    <property type="match status" value="1"/>
</dbReference>
<dbReference type="CDD" id="cd00555">
    <property type="entry name" value="Maf"/>
    <property type="match status" value="1"/>
</dbReference>
<keyword evidence="3 4" id="KW-0546">Nucleotide metabolism</keyword>
<dbReference type="GO" id="GO:0005737">
    <property type="term" value="C:cytoplasm"/>
    <property type="evidence" value="ECO:0007669"/>
    <property type="project" value="UniProtKB-SubCell"/>
</dbReference>
<organism evidence="5 6">
    <name type="scientific">Acetobacter vaccinii</name>
    <dbReference type="NCBI Taxonomy" id="2592655"/>
    <lineage>
        <taxon>Bacteria</taxon>
        <taxon>Pseudomonadati</taxon>
        <taxon>Pseudomonadota</taxon>
        <taxon>Alphaproteobacteria</taxon>
        <taxon>Acetobacterales</taxon>
        <taxon>Acetobacteraceae</taxon>
        <taxon>Acetobacter</taxon>
    </lineage>
</organism>
<comment type="function">
    <text evidence="4">Nucleoside triphosphate pyrophosphatase that hydrolyzes dTTP and UTP. May have a dual role in cell division arrest and in preventing the incorporation of modified nucleotides into cellular nucleic acids.</text>
</comment>
<dbReference type="AlphaFoldDB" id="A0A5C1YNW8"/>
<dbReference type="InterPro" id="IPR003697">
    <property type="entry name" value="Maf-like"/>
</dbReference>
<dbReference type="GO" id="GO:0009117">
    <property type="term" value="P:nucleotide metabolic process"/>
    <property type="evidence" value="ECO:0007669"/>
    <property type="project" value="UniProtKB-KW"/>
</dbReference>
<feature type="site" description="Important for substrate specificity" evidence="4">
    <location>
        <position position="86"/>
    </location>
</feature>
<dbReference type="EC" id="3.6.1.9" evidence="4"/>
<evidence type="ECO:0000256" key="1">
    <source>
        <dbReference type="ARBA" id="ARBA00001968"/>
    </source>
</evidence>
<comment type="subcellular location">
    <subcellularLocation>
        <location evidence="4">Cytoplasm</location>
    </subcellularLocation>
</comment>
<dbReference type="SUPFAM" id="SSF52972">
    <property type="entry name" value="ITPase-like"/>
    <property type="match status" value="1"/>
</dbReference>
<evidence type="ECO:0000256" key="4">
    <source>
        <dbReference type="HAMAP-Rule" id="MF_00528"/>
    </source>
</evidence>
<comment type="similarity">
    <text evidence="4">Belongs to the Maf family. YhdE subfamily.</text>
</comment>
<feature type="site" description="Important for substrate specificity" evidence="4">
    <location>
        <position position="173"/>
    </location>
</feature>
<dbReference type="InterPro" id="IPR029001">
    <property type="entry name" value="ITPase-like_fam"/>
</dbReference>
<feature type="site" description="Important for substrate specificity" evidence="4">
    <location>
        <position position="26"/>
    </location>
</feature>
<dbReference type="HAMAP" id="MF_00528">
    <property type="entry name" value="Maf"/>
    <property type="match status" value="1"/>
</dbReference>
<gene>
    <name evidence="5" type="primary">maf</name>
    <name evidence="5" type="ORF">FLP30_07930</name>
</gene>
<sequence length="211" mass="22420">MSTPTQEAPGTLEQAPLLVLASASARRIDLLRQIGLTPDRILPADIDETPKRNETPRLYAQRMAATKANTVALNTVEPALIVAADTVVALGRRILPKAEDRETARTCLTALSGRRHTVLTAVAVAPSPAWTKGRPAARLVETAVAFSRLTEQQITALLDAGDWDGKAGGYALQGHAAAFIRFLSGSASAVIGLPLFETAQLLRGQPGRWLA</sequence>
<keyword evidence="4" id="KW-0963">Cytoplasm</keyword>
<keyword evidence="2 4" id="KW-0378">Hydrolase</keyword>
<dbReference type="PANTHER" id="PTHR43213">
    <property type="entry name" value="BIFUNCTIONAL DTTP/UTP PYROPHOSPHATASE/METHYLTRANSFERASE PROTEIN-RELATED"/>
    <property type="match status" value="1"/>
</dbReference>
<name>A0A5C1YNW8_9PROT</name>
<comment type="caution">
    <text evidence="4">Lacks conserved residue(s) required for the propagation of feature annotation.</text>
</comment>
<reference evidence="5 6" key="1">
    <citation type="submission" date="2019-09" db="EMBL/GenBank/DDBJ databases">
        <title>Genome sequencing of strain KACC 21233.</title>
        <authorList>
            <person name="Heo J."/>
            <person name="Kim S.-J."/>
            <person name="Kim J.-S."/>
            <person name="Hong S.-B."/>
            <person name="Kwon S.-W."/>
        </authorList>
    </citation>
    <scope>NUCLEOTIDE SEQUENCE [LARGE SCALE GENOMIC DNA]</scope>
    <source>
        <strain evidence="5 6">KACC 21233</strain>
    </source>
</reference>
<dbReference type="OrthoDB" id="9807767at2"/>
<dbReference type="Proteomes" id="UP000324536">
    <property type="component" value="Chromosome"/>
</dbReference>
<dbReference type="KEGG" id="acek:FLP30_07930"/>
<dbReference type="NCBIfam" id="TIGR00172">
    <property type="entry name" value="maf"/>
    <property type="match status" value="1"/>
</dbReference>
<evidence type="ECO:0000313" key="5">
    <source>
        <dbReference type="EMBL" id="QEO17661.1"/>
    </source>
</evidence>
<keyword evidence="6" id="KW-1185">Reference proteome</keyword>
<accession>A0A5C1YNW8</accession>
<dbReference type="Gene3D" id="3.90.950.10">
    <property type="match status" value="1"/>
</dbReference>
<dbReference type="GO" id="GO:0036218">
    <property type="term" value="F:dTTP diphosphatase activity"/>
    <property type="evidence" value="ECO:0007669"/>
    <property type="project" value="RHEA"/>
</dbReference>
<dbReference type="Pfam" id="PF02545">
    <property type="entry name" value="Maf"/>
    <property type="match status" value="1"/>
</dbReference>
<comment type="catalytic activity">
    <reaction evidence="4">
        <text>UTP + H2O = UMP + diphosphate + H(+)</text>
        <dbReference type="Rhea" id="RHEA:29395"/>
        <dbReference type="ChEBI" id="CHEBI:15377"/>
        <dbReference type="ChEBI" id="CHEBI:15378"/>
        <dbReference type="ChEBI" id="CHEBI:33019"/>
        <dbReference type="ChEBI" id="CHEBI:46398"/>
        <dbReference type="ChEBI" id="CHEBI:57865"/>
        <dbReference type="EC" id="3.6.1.9"/>
    </reaction>
</comment>
<dbReference type="PANTHER" id="PTHR43213:SF5">
    <property type="entry name" value="BIFUNCTIONAL DTTP_UTP PYROPHOSPHATASE_METHYLTRANSFERASE PROTEIN-RELATED"/>
    <property type="match status" value="1"/>
</dbReference>
<comment type="cofactor">
    <cofactor evidence="1 4">
        <name>a divalent metal cation</name>
        <dbReference type="ChEBI" id="CHEBI:60240"/>
    </cofactor>
</comment>
<dbReference type="RefSeq" id="WP_149279338.1">
    <property type="nucleotide sequence ID" value="NZ_CP043506.1"/>
</dbReference>
<proteinExistence type="inferred from homology"/>
<evidence type="ECO:0000256" key="3">
    <source>
        <dbReference type="ARBA" id="ARBA00023080"/>
    </source>
</evidence>
<protein>
    <recommendedName>
        <fullName evidence="4">dTTP/UTP pyrophosphatase</fullName>
        <shortName evidence="4">dTTPase/UTPase</shortName>
        <ecNumber evidence="4">3.6.1.9</ecNumber>
    </recommendedName>
    <alternativeName>
        <fullName evidence="4">Nucleoside triphosphate pyrophosphatase</fullName>
    </alternativeName>
    <alternativeName>
        <fullName evidence="4">Nucleotide pyrophosphatase</fullName>
        <shortName evidence="4">Nucleotide PPase</shortName>
    </alternativeName>
</protein>